<dbReference type="Gene3D" id="2.60.20.10">
    <property type="entry name" value="Crystallins"/>
    <property type="match status" value="1"/>
</dbReference>
<feature type="signal peptide" evidence="1">
    <location>
        <begin position="1"/>
        <end position="32"/>
    </location>
</feature>
<protein>
    <recommendedName>
        <fullName evidence="4">Peptidase inhibitor family I36</fullName>
    </recommendedName>
</protein>
<dbReference type="Pfam" id="PF03995">
    <property type="entry name" value="Inhibitor_I36"/>
    <property type="match status" value="1"/>
</dbReference>
<dbReference type="RefSeq" id="WP_310369423.1">
    <property type="nucleotide sequence ID" value="NZ_JAVDYB010000001.1"/>
</dbReference>
<feature type="chain" id="PRO_5042093802" description="Peptidase inhibitor family I36" evidence="1">
    <location>
        <begin position="33"/>
        <end position="140"/>
    </location>
</feature>
<organism evidence="2 3">
    <name type="scientific">Catenuloplanes atrovinosus</name>
    <dbReference type="NCBI Taxonomy" id="137266"/>
    <lineage>
        <taxon>Bacteria</taxon>
        <taxon>Bacillati</taxon>
        <taxon>Actinomycetota</taxon>
        <taxon>Actinomycetes</taxon>
        <taxon>Micromonosporales</taxon>
        <taxon>Micromonosporaceae</taxon>
        <taxon>Catenuloplanes</taxon>
    </lineage>
</organism>
<evidence type="ECO:0000313" key="2">
    <source>
        <dbReference type="EMBL" id="MDR7277228.1"/>
    </source>
</evidence>
<comment type="caution">
    <text evidence="2">The sequence shown here is derived from an EMBL/GenBank/DDBJ whole genome shotgun (WGS) entry which is preliminary data.</text>
</comment>
<sequence length="140" mass="15365">MSIGKYASRIAVGVAAATMAVLGLAPAQPALAGTEQCNEGWFCMWENNQYTGYYYGLLNADSPNVGNDFNDKMTSYWNRSPHTYLVFFDTSYGGGCSKLGPGWSNPAVNWGMNDQITSARRWRPGDENTVCNYHGGVDRV</sequence>
<gene>
    <name evidence="2" type="ORF">J2S41_004006</name>
</gene>
<reference evidence="2" key="1">
    <citation type="submission" date="2023-07" db="EMBL/GenBank/DDBJ databases">
        <title>Sequencing the genomes of 1000 actinobacteria strains.</title>
        <authorList>
            <person name="Klenk H.-P."/>
        </authorList>
    </citation>
    <scope>NUCLEOTIDE SEQUENCE</scope>
    <source>
        <strain evidence="2">DSM 44707</strain>
    </source>
</reference>
<proteinExistence type="predicted"/>
<dbReference type="SUPFAM" id="SSF49695">
    <property type="entry name" value="gamma-Crystallin-like"/>
    <property type="match status" value="1"/>
</dbReference>
<keyword evidence="1" id="KW-0732">Signal</keyword>
<evidence type="ECO:0000313" key="3">
    <source>
        <dbReference type="Proteomes" id="UP001183643"/>
    </source>
</evidence>
<name>A0AAE4CAN1_9ACTN</name>
<dbReference type="InterPro" id="IPR011024">
    <property type="entry name" value="G_crystallin-like"/>
</dbReference>
<dbReference type="EMBL" id="JAVDYB010000001">
    <property type="protein sequence ID" value="MDR7277228.1"/>
    <property type="molecule type" value="Genomic_DNA"/>
</dbReference>
<evidence type="ECO:0008006" key="4">
    <source>
        <dbReference type="Google" id="ProtNLM"/>
    </source>
</evidence>
<keyword evidence="3" id="KW-1185">Reference proteome</keyword>
<accession>A0AAE4CAN1</accession>
<evidence type="ECO:0000256" key="1">
    <source>
        <dbReference type="SAM" id="SignalP"/>
    </source>
</evidence>
<dbReference type="Proteomes" id="UP001183643">
    <property type="component" value="Unassembled WGS sequence"/>
</dbReference>
<dbReference type="AlphaFoldDB" id="A0AAE4CAN1"/>